<comment type="similarity">
    <text evidence="1 7">Belongs to the FMO family.</text>
</comment>
<dbReference type="GO" id="GO:0050660">
    <property type="term" value="F:flavin adenine dinucleotide binding"/>
    <property type="evidence" value="ECO:0007669"/>
    <property type="project" value="InterPro"/>
</dbReference>
<dbReference type="PANTHER" id="PTHR23023">
    <property type="entry name" value="DIMETHYLANILINE MONOOXYGENASE"/>
    <property type="match status" value="1"/>
</dbReference>
<protein>
    <recommendedName>
        <fullName evidence="7">Flavin-containing monooxygenase</fullName>
        <ecNumber evidence="7">1.-.-.-</ecNumber>
    </recommendedName>
</protein>
<comment type="cofactor">
    <cofactor evidence="7">
        <name>FAD</name>
        <dbReference type="ChEBI" id="CHEBI:57692"/>
    </cofactor>
</comment>
<dbReference type="SUPFAM" id="SSF51905">
    <property type="entry name" value="FAD/NAD(P)-binding domain"/>
    <property type="match status" value="2"/>
</dbReference>
<dbReference type="GO" id="GO:0050661">
    <property type="term" value="F:NADP binding"/>
    <property type="evidence" value="ECO:0007669"/>
    <property type="project" value="InterPro"/>
</dbReference>
<dbReference type="Proteomes" id="UP000541444">
    <property type="component" value="Unassembled WGS sequence"/>
</dbReference>
<feature type="region of interest" description="Disordered" evidence="8">
    <location>
        <begin position="484"/>
        <end position="593"/>
    </location>
</feature>
<dbReference type="Gene3D" id="3.50.50.60">
    <property type="entry name" value="FAD/NAD(P)-binding domain"/>
    <property type="match status" value="2"/>
</dbReference>
<dbReference type="Pfam" id="PF00743">
    <property type="entry name" value="FMO-like"/>
    <property type="match status" value="2"/>
</dbReference>
<feature type="region of interest" description="Disordered" evidence="8">
    <location>
        <begin position="1"/>
        <end position="21"/>
    </location>
</feature>
<evidence type="ECO:0000256" key="1">
    <source>
        <dbReference type="ARBA" id="ARBA00009183"/>
    </source>
</evidence>
<keyword evidence="4 7" id="KW-0274">FAD</keyword>
<keyword evidence="5" id="KW-0521">NADP</keyword>
<comment type="caution">
    <text evidence="9">The sequence shown here is derived from an EMBL/GenBank/DDBJ whole genome shotgun (WGS) entry which is preliminary data.</text>
</comment>
<keyword evidence="7" id="KW-0503">Monooxygenase</keyword>
<evidence type="ECO:0000256" key="4">
    <source>
        <dbReference type="ARBA" id="ARBA00022827"/>
    </source>
</evidence>
<evidence type="ECO:0000313" key="9">
    <source>
        <dbReference type="EMBL" id="KAF6152992.1"/>
    </source>
</evidence>
<dbReference type="EMBL" id="JACGCM010001588">
    <property type="protein sequence ID" value="KAF6152992.1"/>
    <property type="molecule type" value="Genomic_DNA"/>
</dbReference>
<evidence type="ECO:0000313" key="10">
    <source>
        <dbReference type="Proteomes" id="UP000541444"/>
    </source>
</evidence>
<dbReference type="AlphaFoldDB" id="A0A7J7MDV9"/>
<dbReference type="GO" id="GO:0004499">
    <property type="term" value="F:N,N-dimethylaniline monooxygenase activity"/>
    <property type="evidence" value="ECO:0007669"/>
    <property type="project" value="InterPro"/>
</dbReference>
<dbReference type="InterPro" id="IPR000960">
    <property type="entry name" value="Flavin_mOase"/>
</dbReference>
<accession>A0A7J7MDV9</accession>
<feature type="compositionally biased region" description="Pro residues" evidence="8">
    <location>
        <begin position="1"/>
        <end position="14"/>
    </location>
</feature>
<reference evidence="9 10" key="1">
    <citation type="journal article" date="2020" name="IScience">
        <title>Genome Sequencing of the Endangered Kingdonia uniflora (Circaeasteraceae, Ranunculales) Reveals Potential Mechanisms of Evolutionary Specialization.</title>
        <authorList>
            <person name="Sun Y."/>
            <person name="Deng T."/>
            <person name="Zhang A."/>
            <person name="Moore M.J."/>
            <person name="Landis J.B."/>
            <person name="Lin N."/>
            <person name="Zhang H."/>
            <person name="Zhang X."/>
            <person name="Huang J."/>
            <person name="Zhang X."/>
            <person name="Sun H."/>
            <person name="Wang H."/>
        </authorList>
    </citation>
    <scope>NUCLEOTIDE SEQUENCE [LARGE SCALE GENOMIC DNA]</scope>
    <source>
        <strain evidence="9">TB1705</strain>
        <tissue evidence="9">Leaf</tissue>
    </source>
</reference>
<dbReference type="PRINTS" id="PR00370">
    <property type="entry name" value="FMOXYGENASE"/>
</dbReference>
<dbReference type="EC" id="1.-.-.-" evidence="7"/>
<dbReference type="InterPro" id="IPR020946">
    <property type="entry name" value="Flavin_mOase-like"/>
</dbReference>
<keyword evidence="3 7" id="KW-0285">Flavoprotein</keyword>
<keyword evidence="10" id="KW-1185">Reference proteome</keyword>
<dbReference type="OrthoDB" id="66881at2759"/>
<gene>
    <name evidence="9" type="ORF">GIB67_021597</name>
</gene>
<keyword evidence="6 7" id="KW-0560">Oxidoreductase</keyword>
<evidence type="ECO:0000256" key="6">
    <source>
        <dbReference type="ARBA" id="ARBA00023002"/>
    </source>
</evidence>
<evidence type="ECO:0000256" key="5">
    <source>
        <dbReference type="ARBA" id="ARBA00022857"/>
    </source>
</evidence>
<dbReference type="InterPro" id="IPR006760">
    <property type="entry name" value="Endosulphine"/>
</dbReference>
<evidence type="ECO:0000256" key="3">
    <source>
        <dbReference type="ARBA" id="ARBA00022630"/>
    </source>
</evidence>
<name>A0A7J7MDV9_9MAGN</name>
<dbReference type="Pfam" id="PF04667">
    <property type="entry name" value="Endosulfine"/>
    <property type="match status" value="1"/>
</dbReference>
<comment type="similarity">
    <text evidence="2">Belongs to the endosulfine family.</text>
</comment>
<dbReference type="InterPro" id="IPR036188">
    <property type="entry name" value="FAD/NAD-bd_sf"/>
</dbReference>
<evidence type="ECO:0000256" key="2">
    <source>
        <dbReference type="ARBA" id="ARBA00010520"/>
    </source>
</evidence>
<evidence type="ECO:0000256" key="8">
    <source>
        <dbReference type="SAM" id="MobiDB-lite"/>
    </source>
</evidence>
<organism evidence="9 10">
    <name type="scientific">Kingdonia uniflora</name>
    <dbReference type="NCBI Taxonomy" id="39325"/>
    <lineage>
        <taxon>Eukaryota</taxon>
        <taxon>Viridiplantae</taxon>
        <taxon>Streptophyta</taxon>
        <taxon>Embryophyta</taxon>
        <taxon>Tracheophyta</taxon>
        <taxon>Spermatophyta</taxon>
        <taxon>Magnoliopsida</taxon>
        <taxon>Ranunculales</taxon>
        <taxon>Circaeasteraceae</taxon>
        <taxon>Kingdonia</taxon>
    </lineage>
</organism>
<dbReference type="FunFam" id="3.50.50.60:FF:000099">
    <property type="entry name" value="Flavin-containing monooxygenase"/>
    <property type="match status" value="1"/>
</dbReference>
<proteinExistence type="inferred from homology"/>
<dbReference type="InterPro" id="IPR050346">
    <property type="entry name" value="FMO-like"/>
</dbReference>
<sequence length="593" mass="66788">MSSPMAPPTPPRLPTLPLTTPTKKTSRNIAVIGAGAAGLVAARELRREGHKVVIFERDFMLGGTWVFDPRVERDQLGLDPSRSVVHSSLYYSLRTNLPREVMGFRDYPFVVVKGPGRDARRFPGHREVLRYLCGFAEEFRAVGLIRFRTEVVRVGLVEGGKWEVKSRRRDGGDEDVVVDVNEVYDGVVVCNGHYTEPRAAEFPGIDMWPGVQIHSHNYRIPEPFRDQVVVVIGSSASAIDISRDIAGVAKEVHVASRSITKETASEQLDNKNIWLHPMIERALDDGTVIFGNESSADVDAILHCTGYKYHFPFLETSNIVNVDDNCVGPLYQHIFPPLLAPWLSFVGLPWKVIPFPLFELQSKWVAGVLSGRIQLPSQEEMMAKVEEFYLKLEAAGVPKRYTHNMSDYQFDYNDWLAGECEFPASEEWRKQMYTATGKNRIARPETYRDEWEDQHLVLQAQEDFLHCSLHWFKDNILGMEASKEPEHVDGNFPDDLDQSMPSPQEEEQALKKKYGGMVPKKPPLISKDHERAFFDSADWALGKQGGAPKPKGPLEALRPKLQPTQQHSRSRKSPYAPADGEDGGSPEDPNASE</sequence>
<evidence type="ECO:0000256" key="7">
    <source>
        <dbReference type="RuleBase" id="RU361177"/>
    </source>
</evidence>